<dbReference type="InterPro" id="IPR013783">
    <property type="entry name" value="Ig-like_fold"/>
</dbReference>
<dbReference type="InterPro" id="IPR012334">
    <property type="entry name" value="Pectin_lyas_fold"/>
</dbReference>
<dbReference type="InterPro" id="IPR011050">
    <property type="entry name" value="Pectin_lyase_fold/virulence"/>
</dbReference>
<dbReference type="CDD" id="cd14490">
    <property type="entry name" value="CBM6-CBM35-CBM36_like_1"/>
    <property type="match status" value="1"/>
</dbReference>
<feature type="signal peptide" evidence="3">
    <location>
        <begin position="1"/>
        <end position="34"/>
    </location>
</feature>
<evidence type="ECO:0000256" key="3">
    <source>
        <dbReference type="SAM" id="SignalP"/>
    </source>
</evidence>
<dbReference type="Pfam" id="PF22816">
    <property type="entry name" value="CatAgl_D2"/>
    <property type="match status" value="1"/>
</dbReference>
<dbReference type="EMBL" id="BONY01000014">
    <property type="protein sequence ID" value="GIH04663.1"/>
    <property type="molecule type" value="Genomic_DNA"/>
</dbReference>
<keyword evidence="3" id="KW-0732">Signal</keyword>
<keyword evidence="2" id="KW-0963">Cytoplasm</keyword>
<comment type="subcellular location">
    <subcellularLocation>
        <location evidence="1">Cytoplasm</location>
    </subcellularLocation>
</comment>
<dbReference type="Pfam" id="PF15780">
    <property type="entry name" value="ASH"/>
    <property type="match status" value="1"/>
</dbReference>
<dbReference type="Gene3D" id="2.160.20.10">
    <property type="entry name" value="Single-stranded right-handed beta-helix, Pectin lyase-like"/>
    <property type="match status" value="1"/>
</dbReference>
<name>A0A8J3VGA2_9ACTN</name>
<organism evidence="5 6">
    <name type="scientific">Rhizocola hellebori</name>
    <dbReference type="NCBI Taxonomy" id="1392758"/>
    <lineage>
        <taxon>Bacteria</taxon>
        <taxon>Bacillati</taxon>
        <taxon>Actinomycetota</taxon>
        <taxon>Actinomycetes</taxon>
        <taxon>Micromonosporales</taxon>
        <taxon>Micromonosporaceae</taxon>
        <taxon>Rhizocola</taxon>
    </lineage>
</organism>
<dbReference type="InterPro" id="IPR055149">
    <property type="entry name" value="Agl_cat_D2"/>
</dbReference>
<keyword evidence="6" id="KW-1185">Reference proteome</keyword>
<evidence type="ECO:0000313" key="6">
    <source>
        <dbReference type="Proteomes" id="UP000612899"/>
    </source>
</evidence>
<dbReference type="SUPFAM" id="SSF49785">
    <property type="entry name" value="Galactose-binding domain-like"/>
    <property type="match status" value="2"/>
</dbReference>
<feature type="domain" description="F5/8 type C" evidence="4">
    <location>
        <begin position="978"/>
        <end position="1129"/>
    </location>
</feature>
<dbReference type="Pfam" id="PF22633">
    <property type="entry name" value="F5_F8_type_C_2"/>
    <property type="match status" value="1"/>
</dbReference>
<dbReference type="InterPro" id="IPR000421">
    <property type="entry name" value="FA58C"/>
</dbReference>
<proteinExistence type="predicted"/>
<dbReference type="AlphaFoldDB" id="A0A8J3VGA2"/>
<dbReference type="Pfam" id="PF22073">
    <property type="entry name" value="Cep192_D4"/>
    <property type="match status" value="1"/>
</dbReference>
<feature type="chain" id="PRO_5035150595" description="F5/8 type C domain-containing protein" evidence="3">
    <location>
        <begin position="35"/>
        <end position="1129"/>
    </location>
</feature>
<dbReference type="Pfam" id="PF22815">
    <property type="entry name" value="CatAgl_D1"/>
    <property type="match status" value="1"/>
</dbReference>
<evidence type="ECO:0000313" key="5">
    <source>
        <dbReference type="EMBL" id="GIH04663.1"/>
    </source>
</evidence>
<dbReference type="InterPro" id="IPR031549">
    <property type="entry name" value="ASH"/>
</dbReference>
<dbReference type="Gene3D" id="2.60.40.10">
    <property type="entry name" value="Immunoglobulins"/>
    <property type="match status" value="2"/>
</dbReference>
<evidence type="ECO:0000256" key="1">
    <source>
        <dbReference type="ARBA" id="ARBA00004496"/>
    </source>
</evidence>
<dbReference type="PROSITE" id="PS50022">
    <property type="entry name" value="FA58C_3"/>
    <property type="match status" value="2"/>
</dbReference>
<dbReference type="Gene3D" id="2.60.120.260">
    <property type="entry name" value="Galactose-binding domain-like"/>
    <property type="match status" value="2"/>
</dbReference>
<dbReference type="InterPro" id="IPR033801">
    <property type="entry name" value="CBM6-CBM35-CBM36-like_1"/>
</dbReference>
<dbReference type="NCBIfam" id="NF012200">
    <property type="entry name" value="choice_anch_D"/>
    <property type="match status" value="2"/>
</dbReference>
<accession>A0A8J3VGA2</accession>
<evidence type="ECO:0000256" key="2">
    <source>
        <dbReference type="ARBA" id="ARBA00022490"/>
    </source>
</evidence>
<dbReference type="InterPro" id="IPR054090">
    <property type="entry name" value="Cep192_Spd-2-like_dom"/>
</dbReference>
<sequence>MLMQRSKKLAAALAGALGAAATMAALAISQPATAATGVPARSYWGIPNRGAAVAFTEQEAEYAANNGTLVGPDRRYTTLASEASGRQAITLDAVGEFVEFTLSAPANAMVFRYSIPDGNGGAGRDATIDVRVGTTFLKSVPVTSKFGWYYGGYPFNNNPGDTNPHHFYDEARTLLGSTYAAGTKIRLQVSSTAQSPSFTIDLADFENVAGPIGKPTNAIDVVADFGADPSGGAADQTAKFQAAVDAGRAQARPVYIPQGRYTLWDHVVVDQVTLQGAGMWYSELVGRHPTDRSRAVGVYGKYVSGGGYGGGVRPHEAGGPSRNVTVKDFAIIGDIREREDNDQVNAMGGAMTDSVVERVWMENTKVGAWMDGPMNNFVIRDSKIVDQIADGVNFHWGVTNSRVTNTFVRNTGDDGLAMWAQSVPNVANSFDHNTVVQVILANNIVTYGGRDIQITDNVTADSLTNGGGIHVANRYPGVNGATAVQGVTNVARNTLVRNGNSDFNWQFGVGAIWFSGLNEPINATINVTNTDIYDSSYAALMWIEGQTRTVNFTNVRIDGAGTYALQIQAPGAATFTNVVATNIAQAPDNLIHNCVGSGFVITQGAGNSGWFDSTPYCGPWHEPNWGTPVPPTSPPTTGPPAGQLQLSTSQLIYGTQTVGTTSAAQNVTVSNPSSTAVAISGIATSGDFARTTTCGATLNPGANCSVSVTFTPTASGTRSGQLSIGSNAQGNPHVVNLTGTGFDPNGNLAAGKPASATSQNGPYAPGNAVDGDPNTYWESVNNSWPQSLTVDLGAAYNINRVVLKLPPPAAWAARTQTLSVLGSTDNSSYSQIVGSAGYTFNPATGNSVTINFTSTSRRYVRLTFTGNTGWPAAQVAEFEVYGGGTPPTGPVIGLSSSSVAFGNQTVNTTSAAQTVTVSNSGNAVANLGAVNVTGEFARTTTCGATLAAGASCTISVTFTPTGTGTRSGSVSFTSNAPGSPHPVNLSGNGVASNSNLALGRPTFESGHADVYGSANAVDGNASSYWESVNNAWPQWITVDLGSNQSVGRVVLKLPPAWGTRTQTLSVLGSTNNSSFTTLSGSAGRVFNPSSANTVTITFTASSQRYVRINFTGNTGWPAGQLSEFEVYAS</sequence>
<protein>
    <recommendedName>
        <fullName evidence="4">F5/8 type C domain-containing protein</fullName>
    </recommendedName>
</protein>
<dbReference type="SMART" id="SM00231">
    <property type="entry name" value="FA58C"/>
    <property type="match status" value="2"/>
</dbReference>
<evidence type="ECO:0000259" key="4">
    <source>
        <dbReference type="PROSITE" id="PS50022"/>
    </source>
</evidence>
<dbReference type="GO" id="GO:0005737">
    <property type="term" value="C:cytoplasm"/>
    <property type="evidence" value="ECO:0007669"/>
    <property type="project" value="UniProtKB-SubCell"/>
</dbReference>
<dbReference type="GO" id="GO:0005975">
    <property type="term" value="P:carbohydrate metabolic process"/>
    <property type="evidence" value="ECO:0007669"/>
    <property type="project" value="UniProtKB-ARBA"/>
</dbReference>
<dbReference type="InterPro" id="IPR008979">
    <property type="entry name" value="Galactose-bd-like_sf"/>
</dbReference>
<dbReference type="Proteomes" id="UP000612899">
    <property type="component" value="Unassembled WGS sequence"/>
</dbReference>
<dbReference type="SUPFAM" id="SSF51126">
    <property type="entry name" value="Pectin lyase-like"/>
    <property type="match status" value="1"/>
</dbReference>
<dbReference type="Pfam" id="PF00754">
    <property type="entry name" value="F5_F8_type_C"/>
    <property type="match status" value="1"/>
</dbReference>
<comment type="caution">
    <text evidence="5">The sequence shown here is derived from an EMBL/GenBank/DDBJ whole genome shotgun (WGS) entry which is preliminary data.</text>
</comment>
<gene>
    <name evidence="5" type="ORF">Rhe02_27300</name>
</gene>
<reference evidence="5" key="1">
    <citation type="submission" date="2021-01" db="EMBL/GenBank/DDBJ databases">
        <title>Whole genome shotgun sequence of Rhizocola hellebori NBRC 109834.</title>
        <authorList>
            <person name="Komaki H."/>
            <person name="Tamura T."/>
        </authorList>
    </citation>
    <scope>NUCLEOTIDE SEQUENCE</scope>
    <source>
        <strain evidence="5">NBRC 109834</strain>
    </source>
</reference>
<feature type="domain" description="F5/8 type C" evidence="4">
    <location>
        <begin position="730"/>
        <end position="883"/>
    </location>
</feature>